<dbReference type="InterPro" id="IPR014710">
    <property type="entry name" value="RmlC-like_jellyroll"/>
</dbReference>
<dbReference type="CDD" id="cd02213">
    <property type="entry name" value="cupin_PMI_typeII_C"/>
    <property type="match status" value="1"/>
</dbReference>
<feature type="domain" description="Mannose-6-phosphate isomerase type II C-terminal" evidence="10">
    <location>
        <begin position="337"/>
        <end position="451"/>
    </location>
</feature>
<dbReference type="InterPro" id="IPR054566">
    <property type="entry name" value="ManC/GMP-like_b-helix"/>
</dbReference>
<keyword evidence="5" id="KW-0547">Nucleotide-binding</keyword>
<comment type="caution">
    <text evidence="12">The sequence shown here is derived from an EMBL/GenBank/DDBJ whole genome shotgun (WGS) entry which is preliminary data.</text>
</comment>
<evidence type="ECO:0000259" key="10">
    <source>
        <dbReference type="Pfam" id="PF01050"/>
    </source>
</evidence>
<dbReference type="FunFam" id="2.60.120.10:FF:000032">
    <property type="entry name" value="Mannose-1-phosphate guanylyltransferase/mannose-6-phosphate isomerase"/>
    <property type="match status" value="1"/>
</dbReference>
<dbReference type="GO" id="GO:0009298">
    <property type="term" value="P:GDP-mannose biosynthetic process"/>
    <property type="evidence" value="ECO:0007669"/>
    <property type="project" value="TreeGrafter"/>
</dbReference>
<proteinExistence type="inferred from homology"/>
<dbReference type="SUPFAM" id="SSF53448">
    <property type="entry name" value="Nucleotide-diphospho-sugar transferases"/>
    <property type="match status" value="1"/>
</dbReference>
<gene>
    <name evidence="12" type="ORF">C3H48_05165</name>
</gene>
<dbReference type="InterPro" id="IPR005835">
    <property type="entry name" value="NTP_transferase_dom"/>
</dbReference>
<sequence>MVNILLCGGGGTRLWPLSRALMPKQFIQIFNNKSLFELSYERNSKICSQILIVSNQEQYFLALDQLKIDKNINYLLEPISKNTAAAITLACFSLSKKELVLVTPSDHLIKNENNYHKVVEKATKLAKEDKIITFGIKPNYPETGYGYIEFECNEVLRFYEKPDLNTAKEFIKKGNFLWNSGMFVFKVDFFLKQMQKYAKDIYDTCYVAYKNSLKTENFIKIQKEDMEKIPSLSIDYALMEKSDSIKVVPGDIDWSDVGSFESLAKEFPKNENENFSNIKAKFVDSKNNFIFSNNKKKFIATIDLNDFVIVDTDDALLISKKESTQKVRLVYESIQKDEDLSKNHLVTHRPWGTYTILEDEKGYKIKRIEVKPGKRLSLQKHFHRNEHWIVLSGTASVEVEGVKTLVRPNESTYIKMGQTHRLSNEGKIPVVLLEAQVGEYTKEDDIVRFEDDFERK</sequence>
<dbReference type="Pfam" id="PF01050">
    <property type="entry name" value="MannoseP_isomer"/>
    <property type="match status" value="1"/>
</dbReference>
<evidence type="ECO:0000256" key="7">
    <source>
        <dbReference type="ARBA" id="ARBA00047343"/>
    </source>
</evidence>
<evidence type="ECO:0000256" key="8">
    <source>
        <dbReference type="RuleBase" id="RU004190"/>
    </source>
</evidence>
<dbReference type="GO" id="GO:0005525">
    <property type="term" value="F:GTP binding"/>
    <property type="evidence" value="ECO:0007669"/>
    <property type="project" value="UniProtKB-KW"/>
</dbReference>
<keyword evidence="12" id="KW-0413">Isomerase</keyword>
<dbReference type="RefSeq" id="WP_126236979.1">
    <property type="nucleotide sequence ID" value="NZ_PRAF01000001.1"/>
</dbReference>
<dbReference type="Gene3D" id="3.90.550.10">
    <property type="entry name" value="Spore Coat Polysaccharide Biosynthesis Protein SpsA, Chain A"/>
    <property type="match status" value="1"/>
</dbReference>
<evidence type="ECO:0000256" key="1">
    <source>
        <dbReference type="ARBA" id="ARBA00006115"/>
    </source>
</evidence>
<dbReference type="InterPro" id="IPR011051">
    <property type="entry name" value="RmlC_Cupin_sf"/>
</dbReference>
<name>A0A431FXC7_CAMJU</name>
<dbReference type="GO" id="GO:0016853">
    <property type="term" value="F:isomerase activity"/>
    <property type="evidence" value="ECO:0007669"/>
    <property type="project" value="UniProtKB-KW"/>
</dbReference>
<evidence type="ECO:0000256" key="5">
    <source>
        <dbReference type="ARBA" id="ARBA00022741"/>
    </source>
</evidence>
<dbReference type="AlphaFoldDB" id="A0A431FXC7"/>
<dbReference type="EC" id="2.7.7.13" evidence="2"/>
<dbReference type="SUPFAM" id="SSF51182">
    <property type="entry name" value="RmlC-like cupins"/>
    <property type="match status" value="1"/>
</dbReference>
<comment type="catalytic activity">
    <reaction evidence="7">
        <text>alpha-D-mannose 1-phosphate + GTP + H(+) = GDP-alpha-D-mannose + diphosphate</text>
        <dbReference type="Rhea" id="RHEA:15229"/>
        <dbReference type="ChEBI" id="CHEBI:15378"/>
        <dbReference type="ChEBI" id="CHEBI:33019"/>
        <dbReference type="ChEBI" id="CHEBI:37565"/>
        <dbReference type="ChEBI" id="CHEBI:57527"/>
        <dbReference type="ChEBI" id="CHEBI:58409"/>
        <dbReference type="EC" id="2.7.7.13"/>
    </reaction>
</comment>
<evidence type="ECO:0000259" key="11">
    <source>
        <dbReference type="Pfam" id="PF22640"/>
    </source>
</evidence>
<dbReference type="InterPro" id="IPR051161">
    <property type="entry name" value="Mannose-6P_isomerase_type2"/>
</dbReference>
<keyword evidence="6" id="KW-0342">GTP-binding</keyword>
<comment type="similarity">
    <text evidence="1 8">Belongs to the mannose-6-phosphate isomerase type 2 family.</text>
</comment>
<dbReference type="Proteomes" id="UP000286791">
    <property type="component" value="Unassembled WGS sequence"/>
</dbReference>
<protein>
    <recommendedName>
        <fullName evidence="2">mannose-1-phosphate guanylyltransferase</fullName>
        <ecNumber evidence="2">2.7.7.13</ecNumber>
    </recommendedName>
</protein>
<feature type="domain" description="Nucleotidyl transferase" evidence="9">
    <location>
        <begin position="3"/>
        <end position="271"/>
    </location>
</feature>
<evidence type="ECO:0000313" key="12">
    <source>
        <dbReference type="EMBL" id="RTJ98190.1"/>
    </source>
</evidence>
<evidence type="ECO:0000259" key="9">
    <source>
        <dbReference type="Pfam" id="PF00483"/>
    </source>
</evidence>
<dbReference type="InterPro" id="IPR006375">
    <property type="entry name" value="Man1P_GuaTrfase/Man6P_Isoase"/>
</dbReference>
<dbReference type="PANTHER" id="PTHR46390:SF1">
    <property type="entry name" value="MANNOSE-1-PHOSPHATE GUANYLYLTRANSFERASE"/>
    <property type="match status" value="1"/>
</dbReference>
<keyword evidence="3 12" id="KW-0808">Transferase</keyword>
<keyword evidence="4 12" id="KW-0548">Nucleotidyltransferase</keyword>
<dbReference type="PANTHER" id="PTHR46390">
    <property type="entry name" value="MANNOSE-1-PHOSPHATE GUANYLYLTRANSFERASE"/>
    <property type="match status" value="1"/>
</dbReference>
<dbReference type="NCBIfam" id="TIGR01479">
    <property type="entry name" value="GMP_PMI"/>
    <property type="match status" value="1"/>
</dbReference>
<evidence type="ECO:0000313" key="13">
    <source>
        <dbReference type="Proteomes" id="UP000286791"/>
    </source>
</evidence>
<evidence type="ECO:0000256" key="3">
    <source>
        <dbReference type="ARBA" id="ARBA00022679"/>
    </source>
</evidence>
<dbReference type="Gene3D" id="2.60.120.10">
    <property type="entry name" value="Jelly Rolls"/>
    <property type="match status" value="1"/>
</dbReference>
<dbReference type="Pfam" id="PF22640">
    <property type="entry name" value="ManC_GMP_beta-helix"/>
    <property type="match status" value="1"/>
</dbReference>
<dbReference type="EMBL" id="PRCE01000033">
    <property type="protein sequence ID" value="RTJ98190.1"/>
    <property type="molecule type" value="Genomic_DNA"/>
</dbReference>
<dbReference type="FunFam" id="3.90.550.10:FF:000046">
    <property type="entry name" value="Mannose-1-phosphate guanylyltransferase (GDP)"/>
    <property type="match status" value="1"/>
</dbReference>
<evidence type="ECO:0000256" key="4">
    <source>
        <dbReference type="ARBA" id="ARBA00022695"/>
    </source>
</evidence>
<dbReference type="CDD" id="cd02509">
    <property type="entry name" value="GDP-M1P_Guanylyltransferase"/>
    <property type="match status" value="1"/>
</dbReference>
<dbReference type="InterPro" id="IPR029044">
    <property type="entry name" value="Nucleotide-diphossugar_trans"/>
</dbReference>
<accession>A0A431FXC7</accession>
<reference evidence="12" key="1">
    <citation type="journal article" date="2019" name="Appl. Environ. Microbiol.">
        <title>Population genetics and characterization of Campylobacter jejuni isolates in western jackdaws and game birds in Finland.</title>
        <authorList>
            <person name="Kovanen S."/>
            <person name="Rossi M."/>
            <person name="Pohja-Mykra M."/>
            <person name="Nieminen T."/>
            <person name="Raunio-Saarnisto M."/>
            <person name="Sauvala M."/>
            <person name="Fredriksson-Ahomaa M."/>
            <person name="Hanninen M.L."/>
            <person name="Kivisto R."/>
        </authorList>
    </citation>
    <scope>NUCLEOTIDE SEQUENCE [LARGE SCALE GENOMIC DNA]</scope>
    <source>
        <strain evidence="12">CB304</strain>
    </source>
</reference>
<evidence type="ECO:0000256" key="2">
    <source>
        <dbReference type="ARBA" id="ARBA00012387"/>
    </source>
</evidence>
<feature type="domain" description="MannoseP isomerase/GMP-like beta-helix" evidence="11">
    <location>
        <begin position="283"/>
        <end position="330"/>
    </location>
</feature>
<dbReference type="Pfam" id="PF00483">
    <property type="entry name" value="NTP_transferase"/>
    <property type="match status" value="1"/>
</dbReference>
<evidence type="ECO:0000256" key="6">
    <source>
        <dbReference type="ARBA" id="ARBA00023134"/>
    </source>
</evidence>
<dbReference type="InterPro" id="IPR049577">
    <property type="entry name" value="GMPP_N"/>
</dbReference>
<dbReference type="GO" id="GO:0000271">
    <property type="term" value="P:polysaccharide biosynthetic process"/>
    <property type="evidence" value="ECO:0007669"/>
    <property type="project" value="InterPro"/>
</dbReference>
<dbReference type="InterPro" id="IPR001538">
    <property type="entry name" value="Man6P_isomerase-2_C"/>
</dbReference>
<organism evidence="12 13">
    <name type="scientific">Campylobacter jejuni</name>
    <dbReference type="NCBI Taxonomy" id="197"/>
    <lineage>
        <taxon>Bacteria</taxon>
        <taxon>Pseudomonadati</taxon>
        <taxon>Campylobacterota</taxon>
        <taxon>Epsilonproteobacteria</taxon>
        <taxon>Campylobacterales</taxon>
        <taxon>Campylobacteraceae</taxon>
        <taxon>Campylobacter</taxon>
    </lineage>
</organism>
<dbReference type="GO" id="GO:0004475">
    <property type="term" value="F:mannose-1-phosphate guanylyltransferase (GTP) activity"/>
    <property type="evidence" value="ECO:0007669"/>
    <property type="project" value="UniProtKB-EC"/>
</dbReference>